<dbReference type="Pfam" id="PF00589">
    <property type="entry name" value="Phage_integrase"/>
    <property type="match status" value="1"/>
</dbReference>
<dbReference type="SUPFAM" id="SSF56349">
    <property type="entry name" value="DNA breaking-rejoining enzymes"/>
    <property type="match status" value="1"/>
</dbReference>
<dbReference type="GO" id="GO:0006310">
    <property type="term" value="P:DNA recombination"/>
    <property type="evidence" value="ECO:0007669"/>
    <property type="project" value="UniProtKB-KW"/>
</dbReference>
<evidence type="ECO:0000259" key="6">
    <source>
        <dbReference type="PROSITE" id="PS51900"/>
    </source>
</evidence>
<proteinExistence type="inferred from homology"/>
<dbReference type="InterPro" id="IPR010998">
    <property type="entry name" value="Integrase_recombinase_N"/>
</dbReference>
<evidence type="ECO:0000256" key="2">
    <source>
        <dbReference type="ARBA" id="ARBA00023125"/>
    </source>
</evidence>
<keyword evidence="2 4" id="KW-0238">DNA-binding</keyword>
<dbReference type="PANTHER" id="PTHR30349">
    <property type="entry name" value="PHAGE INTEGRASE-RELATED"/>
    <property type="match status" value="1"/>
</dbReference>
<evidence type="ECO:0000313" key="8">
    <source>
        <dbReference type="Proteomes" id="UP000238762"/>
    </source>
</evidence>
<comment type="caution">
    <text evidence="7">The sequence shown here is derived from an EMBL/GenBank/DDBJ whole genome shotgun (WGS) entry which is preliminary data.</text>
</comment>
<reference evidence="7 8" key="1">
    <citation type="submission" date="2018-02" db="EMBL/GenBank/DDBJ databases">
        <authorList>
            <person name="Cohen D.B."/>
            <person name="Kent A.D."/>
        </authorList>
    </citation>
    <scope>NUCLEOTIDE SEQUENCE [LARGE SCALE GENOMIC DNA]</scope>
    <source>
        <strain evidence="7 8">CCAP 1448/3</strain>
    </source>
</reference>
<dbReference type="InterPro" id="IPR011010">
    <property type="entry name" value="DNA_brk_join_enz"/>
</dbReference>
<dbReference type="GO" id="GO:0003677">
    <property type="term" value="F:DNA binding"/>
    <property type="evidence" value="ECO:0007669"/>
    <property type="project" value="UniProtKB-UniRule"/>
</dbReference>
<dbReference type="InterPro" id="IPR044068">
    <property type="entry name" value="CB"/>
</dbReference>
<dbReference type="Gene3D" id="1.10.150.130">
    <property type="match status" value="1"/>
</dbReference>
<feature type="domain" description="Tyr recombinase" evidence="5">
    <location>
        <begin position="188"/>
        <end position="374"/>
    </location>
</feature>
<dbReference type="InterPro" id="IPR025269">
    <property type="entry name" value="SAM-like_dom"/>
</dbReference>
<accession>A0A2T1C0T2</accession>
<sequence>MRISTKKKAPKGTVSVQVFKDRLRLCWSYCRKRYFLYIGLPDSNVNRIVAEQKAKQIAGDMATGNFDSSLKKYKIEYQQYSPTTIPKLFKRFTAEKAKEVSPKTVEKYRATLGYLDRYFGDAGAESINNLKAEDFARHLKEKSLSPNQCKRRLEELKACWNWAIAKNLISPENPWIEVAKRVKVPPKQKPKPFSKEEIGAIEQGFRTDRYYSYYADFVQFLFGTGCRTGEAIGLRWKHLSDNCSTVWIGESVSRRIRKSTKTNRARTISLTPRLQVMLLKRKPTNADPEDLVFRSAGGKVIDDQNFRNRAWIKVLTRIGIEYRKPYTTRHSLISHALDLGMNPVNVAQLTGHDVRTLYENYAGNVNSRSLLPEL</sequence>
<dbReference type="Gene3D" id="1.10.443.10">
    <property type="entry name" value="Intergrase catalytic core"/>
    <property type="match status" value="1"/>
</dbReference>
<dbReference type="PANTHER" id="PTHR30349:SF41">
    <property type="entry name" value="INTEGRASE_RECOMBINASE PROTEIN MJ0367-RELATED"/>
    <property type="match status" value="1"/>
</dbReference>
<dbReference type="Proteomes" id="UP000238762">
    <property type="component" value="Unassembled WGS sequence"/>
</dbReference>
<dbReference type="InterPro" id="IPR013762">
    <property type="entry name" value="Integrase-like_cat_sf"/>
</dbReference>
<name>A0A2T1C0T2_9CYAN</name>
<dbReference type="AlphaFoldDB" id="A0A2T1C0T2"/>
<protein>
    <submittedName>
        <fullName evidence="7">Site-specific integrase</fullName>
    </submittedName>
</protein>
<dbReference type="PROSITE" id="PS51900">
    <property type="entry name" value="CB"/>
    <property type="match status" value="1"/>
</dbReference>
<organism evidence="7 8">
    <name type="scientific">Merismopedia glauca CCAP 1448/3</name>
    <dbReference type="NCBI Taxonomy" id="1296344"/>
    <lineage>
        <taxon>Bacteria</taxon>
        <taxon>Bacillati</taxon>
        <taxon>Cyanobacteriota</taxon>
        <taxon>Cyanophyceae</taxon>
        <taxon>Synechococcales</taxon>
        <taxon>Merismopediaceae</taxon>
        <taxon>Merismopedia</taxon>
    </lineage>
</organism>
<evidence type="ECO:0000256" key="3">
    <source>
        <dbReference type="ARBA" id="ARBA00023172"/>
    </source>
</evidence>
<feature type="domain" description="Core-binding (CB)" evidence="6">
    <location>
        <begin position="83"/>
        <end position="164"/>
    </location>
</feature>
<evidence type="ECO:0000313" key="7">
    <source>
        <dbReference type="EMBL" id="PSB01733.1"/>
    </source>
</evidence>
<dbReference type="InterPro" id="IPR002104">
    <property type="entry name" value="Integrase_catalytic"/>
</dbReference>
<dbReference type="PROSITE" id="PS51898">
    <property type="entry name" value="TYR_RECOMBINASE"/>
    <property type="match status" value="1"/>
</dbReference>
<reference evidence="7 8" key="2">
    <citation type="submission" date="2018-03" db="EMBL/GenBank/DDBJ databases">
        <title>The ancient ancestry and fast evolution of plastids.</title>
        <authorList>
            <person name="Moore K.R."/>
            <person name="Magnabosco C."/>
            <person name="Momper L."/>
            <person name="Gold D.A."/>
            <person name="Bosak T."/>
            <person name="Fournier G.P."/>
        </authorList>
    </citation>
    <scope>NUCLEOTIDE SEQUENCE [LARGE SCALE GENOMIC DNA]</scope>
    <source>
        <strain evidence="7 8">CCAP 1448/3</strain>
    </source>
</reference>
<evidence type="ECO:0000256" key="4">
    <source>
        <dbReference type="PROSITE-ProRule" id="PRU01248"/>
    </source>
</evidence>
<keyword evidence="3" id="KW-0233">DNA recombination</keyword>
<dbReference type="CDD" id="cd00796">
    <property type="entry name" value="INT_Rci_Hp1_C"/>
    <property type="match status" value="1"/>
</dbReference>
<evidence type="ECO:0000259" key="5">
    <source>
        <dbReference type="PROSITE" id="PS51898"/>
    </source>
</evidence>
<comment type="similarity">
    <text evidence="1">Belongs to the 'phage' integrase family.</text>
</comment>
<evidence type="ECO:0000256" key="1">
    <source>
        <dbReference type="ARBA" id="ARBA00008857"/>
    </source>
</evidence>
<dbReference type="GO" id="GO:0015074">
    <property type="term" value="P:DNA integration"/>
    <property type="evidence" value="ECO:0007669"/>
    <property type="project" value="InterPro"/>
</dbReference>
<keyword evidence="8" id="KW-1185">Reference proteome</keyword>
<dbReference type="Pfam" id="PF13102">
    <property type="entry name" value="Phage_int_SAM_5"/>
    <property type="match status" value="1"/>
</dbReference>
<dbReference type="InterPro" id="IPR050090">
    <property type="entry name" value="Tyrosine_recombinase_XerCD"/>
</dbReference>
<dbReference type="InterPro" id="IPR022000">
    <property type="entry name" value="Min27-like_integrase_DNA_bind"/>
</dbReference>
<gene>
    <name evidence="7" type="ORF">C7B64_16760</name>
</gene>
<dbReference type="Pfam" id="PF12167">
    <property type="entry name" value="Arm-DNA-bind_2"/>
    <property type="match status" value="1"/>
</dbReference>
<dbReference type="EMBL" id="PVWJ01000091">
    <property type="protein sequence ID" value="PSB01733.1"/>
    <property type="molecule type" value="Genomic_DNA"/>
</dbReference>
<dbReference type="OrthoDB" id="530235at2"/>